<dbReference type="InterPro" id="IPR055396">
    <property type="entry name" value="DUF7088"/>
</dbReference>
<reference evidence="4 5" key="1">
    <citation type="submission" date="2018-08" db="EMBL/GenBank/DDBJ databases">
        <title>A genome reference for cultivated species of the human gut microbiota.</title>
        <authorList>
            <person name="Zou Y."/>
            <person name="Xue W."/>
            <person name="Luo G."/>
        </authorList>
    </citation>
    <scope>NUCLEOTIDE SEQUENCE [LARGE SCALE GENOMIC DNA]</scope>
    <source>
        <strain evidence="4 5">AF28-26</strain>
    </source>
</reference>
<name>A0A412AXQ2_9FIRM</name>
<dbReference type="EMBL" id="QRTC01000018">
    <property type="protein sequence ID" value="RGQ41492.1"/>
    <property type="molecule type" value="Genomic_DNA"/>
</dbReference>
<dbReference type="AlphaFoldDB" id="A0A412AXQ2"/>
<evidence type="ECO:0000256" key="1">
    <source>
        <dbReference type="SAM" id="Phobius"/>
    </source>
</evidence>
<dbReference type="InterPro" id="IPR019196">
    <property type="entry name" value="ABC_transp_unknown"/>
</dbReference>
<feature type="domain" description="ABC-type uncharacterised transport system" evidence="2">
    <location>
        <begin position="212"/>
        <end position="434"/>
    </location>
</feature>
<protein>
    <submittedName>
        <fullName evidence="4">Uncharacterized protein</fullName>
    </submittedName>
</protein>
<evidence type="ECO:0000259" key="3">
    <source>
        <dbReference type="Pfam" id="PF23357"/>
    </source>
</evidence>
<accession>A0A412AXQ2</accession>
<comment type="caution">
    <text evidence="4">The sequence shown here is derived from an EMBL/GenBank/DDBJ whole genome shotgun (WGS) entry which is preliminary data.</text>
</comment>
<evidence type="ECO:0000313" key="5">
    <source>
        <dbReference type="Proteomes" id="UP000284751"/>
    </source>
</evidence>
<feature type="transmembrane region" description="Helical" evidence="1">
    <location>
        <begin position="480"/>
        <end position="503"/>
    </location>
</feature>
<organism evidence="4 5">
    <name type="scientific">[Clostridium] leptum</name>
    <dbReference type="NCBI Taxonomy" id="1535"/>
    <lineage>
        <taxon>Bacteria</taxon>
        <taxon>Bacillati</taxon>
        <taxon>Bacillota</taxon>
        <taxon>Clostridia</taxon>
        <taxon>Eubacteriales</taxon>
        <taxon>Oscillospiraceae</taxon>
        <taxon>Oscillospiraceae incertae sedis</taxon>
    </lineage>
</organism>
<gene>
    <name evidence="4" type="ORF">DWY99_06015</name>
</gene>
<feature type="transmembrane region" description="Helical" evidence="1">
    <location>
        <begin position="39"/>
        <end position="64"/>
    </location>
</feature>
<feature type="domain" description="DUF7088" evidence="3">
    <location>
        <begin position="77"/>
        <end position="162"/>
    </location>
</feature>
<sequence length="508" mass="55672">MNLKKKEKEQAAPEKNLEPAVAAGKPAKKNIFKSRKFKYGGIATVITILFIVVVIVINMIMGVLDSKVVMEVDLTPNQVYGLTQESVDFVQELDKDVEINILNSKDSFESGGQYYVQAAAIIENYSKYSSRVTVNYVDLVKNPTFAANYEDENIASNDVLIKCGEKHKLVKSSELFNSEMNYSTFSYVVTSSKAEQSVTSAMVNVTSDEITKVAILTGYDEADYSSLTSMLTSNNFDVQEVNITTDEIPEDAKLAVIFAPGRDYDQSSLKKLDTFLSNNEKLGKSLVFVPNTQPDQIPELNSFLEEWGMSVGSGVMFELSTDHLYNNTTPFWSAAEYVDEDYSSVITNKSIPVSVMQSRPIEILKESESIKVLLESTENSGIYPVDAAEGWQPEESDLTGPVTLAAVSTKQVSGVDDVSNVAVVGSAAAFASSLLSSTSVNNSAYFINMFNTLAEREDTVLIEAKTLGGATMSVTTNVSIPLGVVFTIVLPLLILVTGLVIWIRRRNR</sequence>
<dbReference type="Proteomes" id="UP000284751">
    <property type="component" value="Unassembled WGS sequence"/>
</dbReference>
<evidence type="ECO:0000313" key="4">
    <source>
        <dbReference type="EMBL" id="RGQ41492.1"/>
    </source>
</evidence>
<keyword evidence="1" id="KW-1133">Transmembrane helix</keyword>
<keyword evidence="1" id="KW-0472">Membrane</keyword>
<evidence type="ECO:0000259" key="2">
    <source>
        <dbReference type="Pfam" id="PF09822"/>
    </source>
</evidence>
<dbReference type="Pfam" id="PF23357">
    <property type="entry name" value="DUF7088"/>
    <property type="match status" value="1"/>
</dbReference>
<dbReference type="Pfam" id="PF09822">
    <property type="entry name" value="ABC_transp_aux"/>
    <property type="match status" value="1"/>
</dbReference>
<proteinExistence type="predicted"/>
<keyword evidence="1" id="KW-0812">Transmembrane</keyword>